<organism evidence="2 3">
    <name type="scientific">Aerophobetes bacterium</name>
    <dbReference type="NCBI Taxonomy" id="2030807"/>
    <lineage>
        <taxon>Bacteria</taxon>
        <taxon>Candidatus Aerophobota</taxon>
    </lineage>
</organism>
<comment type="caution">
    <text evidence="2">The sequence shown here is derived from an EMBL/GenBank/DDBJ whole genome shotgun (WGS) entry which is preliminary data.</text>
</comment>
<gene>
    <name evidence="2" type="ORF">E3J48_03055</name>
</gene>
<proteinExistence type="predicted"/>
<dbReference type="EMBL" id="SOIZ01000127">
    <property type="protein sequence ID" value="TET63090.1"/>
    <property type="molecule type" value="Genomic_DNA"/>
</dbReference>
<reference evidence="2 3" key="1">
    <citation type="submission" date="2019-03" db="EMBL/GenBank/DDBJ databases">
        <title>Metabolic potential of uncultured bacteria and archaea associated with petroleum seepage in deep-sea sediments.</title>
        <authorList>
            <person name="Dong X."/>
            <person name="Hubert C."/>
        </authorList>
    </citation>
    <scope>NUCLEOTIDE SEQUENCE [LARGE SCALE GENOMIC DNA]</scope>
    <source>
        <strain evidence="2">E29_bin52</strain>
    </source>
</reference>
<feature type="transmembrane region" description="Helical" evidence="1">
    <location>
        <begin position="6"/>
        <end position="25"/>
    </location>
</feature>
<evidence type="ECO:0000313" key="2">
    <source>
        <dbReference type="EMBL" id="TET63090.1"/>
    </source>
</evidence>
<name>A0A523W7X6_UNCAE</name>
<sequence length="138" mass="16795">MADFIFVVVTGMVSLAVLFTWWYIFHRWIYLQSIYSYRAREIEERLNLWFNRYARLMEHWESEEAENLGKRELREKDRAAYNRLQYLWENQKKTPFVHVTIRSALRSLTIILAIAWLMFMALYRIAYFLPQTLGLGDT</sequence>
<keyword evidence="1" id="KW-0812">Transmembrane</keyword>
<keyword evidence="1" id="KW-1133">Transmembrane helix</keyword>
<dbReference type="Proteomes" id="UP000319130">
    <property type="component" value="Unassembled WGS sequence"/>
</dbReference>
<evidence type="ECO:0000313" key="3">
    <source>
        <dbReference type="Proteomes" id="UP000319130"/>
    </source>
</evidence>
<protein>
    <submittedName>
        <fullName evidence="2">Uncharacterized protein</fullName>
    </submittedName>
</protein>
<evidence type="ECO:0000256" key="1">
    <source>
        <dbReference type="SAM" id="Phobius"/>
    </source>
</evidence>
<keyword evidence="1" id="KW-0472">Membrane</keyword>
<feature type="transmembrane region" description="Helical" evidence="1">
    <location>
        <begin position="108"/>
        <end position="129"/>
    </location>
</feature>
<accession>A0A523W7X6</accession>
<dbReference type="AlphaFoldDB" id="A0A523W7X6"/>